<evidence type="ECO:0000313" key="18">
    <source>
        <dbReference type="Proteomes" id="UP001558613"/>
    </source>
</evidence>
<evidence type="ECO:0000256" key="7">
    <source>
        <dbReference type="ARBA" id="ARBA00022753"/>
    </source>
</evidence>
<evidence type="ECO:0008006" key="19">
    <source>
        <dbReference type="Google" id="ProtNLM"/>
    </source>
</evidence>
<feature type="transmembrane region" description="Helical" evidence="14">
    <location>
        <begin position="356"/>
        <end position="380"/>
    </location>
</feature>
<dbReference type="Proteomes" id="UP001558613">
    <property type="component" value="Unassembled WGS sequence"/>
</dbReference>
<evidence type="ECO:0000256" key="12">
    <source>
        <dbReference type="ARBA" id="ARBA00048958"/>
    </source>
</evidence>
<evidence type="ECO:0000259" key="15">
    <source>
        <dbReference type="Pfam" id="PF01794"/>
    </source>
</evidence>
<gene>
    <name evidence="17" type="ORF">QQF64_010148</name>
</gene>
<comment type="catalytic activity">
    <reaction evidence="12">
        <text>2 Cu(+) + NADP(+) + H(+) = 2 Cu(2+) + NADPH</text>
        <dbReference type="Rhea" id="RHEA:71771"/>
        <dbReference type="ChEBI" id="CHEBI:15378"/>
        <dbReference type="ChEBI" id="CHEBI:29036"/>
        <dbReference type="ChEBI" id="CHEBI:49552"/>
        <dbReference type="ChEBI" id="CHEBI:57783"/>
        <dbReference type="ChEBI" id="CHEBI:58349"/>
    </reaction>
    <physiologicalReaction direction="right-to-left" evidence="12">
        <dbReference type="Rhea" id="RHEA:71773"/>
    </physiologicalReaction>
</comment>
<feature type="domain" description="Ferric oxidoreductase" evidence="15">
    <location>
        <begin position="312"/>
        <end position="457"/>
    </location>
</feature>
<dbReference type="InterPro" id="IPR013130">
    <property type="entry name" value="Fe3_Rdtase_TM_dom"/>
</dbReference>
<evidence type="ECO:0000256" key="14">
    <source>
        <dbReference type="SAM" id="Phobius"/>
    </source>
</evidence>
<comment type="cofactor">
    <cofactor evidence="2">
        <name>FAD</name>
        <dbReference type="ChEBI" id="CHEBI:57692"/>
    </cofactor>
</comment>
<evidence type="ECO:0000256" key="13">
    <source>
        <dbReference type="ARBA" id="ARBA00049387"/>
    </source>
</evidence>
<dbReference type="PANTHER" id="PTHR14239">
    <property type="entry name" value="DUDULIN-RELATED"/>
    <property type="match status" value="1"/>
</dbReference>
<keyword evidence="11 14" id="KW-0472">Membrane</keyword>
<sequence length="537" mass="60787">MCAYLDLGQHFIQNILLKTIIWIPFLTLAKHNPHTPIQERHVKGGPDCRLVHKFLKINFLHLHQMNSDSVAMTDLNGGKNKPETVCIFGTGDFGRSLGLRLLQSGYSVVYGSRDPKNSLLLPTGSKVMSHAAAACEAHVIVVAVQREHYGFLRSLALDLERKVLVDVSNNLKRGLYPESNAEYLSRLVPGATVVKAFNTISAWALQSGGLDANRQVLICGDRADAKQQVTDIAQSLGFTALDRGSLRAAAELEDLPLQLFPLWRLPLKIAICLTAFIFFYTLTRLVIYERVTTGKDIAFRIMISLANKAFPIVSLVMLSLCYLPGALAGFLQLYNGTKYRRFPDWLDRWMLCRKQLGLVALAFGFLHAIYTLVIPIRYYVRYRYNAYVISLIKDNKTYEFDNTAAWRFDSYFSMGILGFGLFVLLGITSLPSVSNSLNWREFRFVQSKLGYVTLLLCTAHTFLYGWDRFLNPQSYKWWMPPAYMLSLVVPCVVLILKLILITPCVDRKVTRIRQGWERQAKTSANGSDSKIDQRLMA</sequence>
<keyword evidence="8 14" id="KW-1133">Transmembrane helix</keyword>
<keyword evidence="10" id="KW-0186">Copper</keyword>
<comment type="caution">
    <text evidence="17">The sequence shown here is derived from an EMBL/GenBank/DDBJ whole genome shotgun (WGS) entry which is preliminary data.</text>
</comment>
<feature type="domain" description="Pyrroline-5-carboxylate reductase catalytic N-terminal" evidence="16">
    <location>
        <begin position="84"/>
        <end position="170"/>
    </location>
</feature>
<comment type="cofactor">
    <cofactor evidence="1">
        <name>heme b</name>
        <dbReference type="ChEBI" id="CHEBI:60344"/>
    </cofactor>
</comment>
<comment type="catalytic activity">
    <reaction evidence="13">
        <text>2 Fe(2+) + NADP(+) + H(+) = 2 Fe(3+) + NADPH</text>
        <dbReference type="Rhea" id="RHEA:71767"/>
        <dbReference type="ChEBI" id="CHEBI:15378"/>
        <dbReference type="ChEBI" id="CHEBI:29033"/>
        <dbReference type="ChEBI" id="CHEBI:29034"/>
        <dbReference type="ChEBI" id="CHEBI:57783"/>
        <dbReference type="ChEBI" id="CHEBI:58349"/>
    </reaction>
    <physiologicalReaction direction="right-to-left" evidence="13">
        <dbReference type="Rhea" id="RHEA:71769"/>
    </physiologicalReaction>
</comment>
<organism evidence="17 18">
    <name type="scientific">Cirrhinus molitorella</name>
    <name type="common">mud carp</name>
    <dbReference type="NCBI Taxonomy" id="172907"/>
    <lineage>
        <taxon>Eukaryota</taxon>
        <taxon>Metazoa</taxon>
        <taxon>Chordata</taxon>
        <taxon>Craniata</taxon>
        <taxon>Vertebrata</taxon>
        <taxon>Euteleostomi</taxon>
        <taxon>Actinopterygii</taxon>
        <taxon>Neopterygii</taxon>
        <taxon>Teleostei</taxon>
        <taxon>Ostariophysi</taxon>
        <taxon>Cypriniformes</taxon>
        <taxon>Cyprinidae</taxon>
        <taxon>Labeoninae</taxon>
        <taxon>Labeonini</taxon>
        <taxon>Cirrhinus</taxon>
    </lineage>
</organism>
<dbReference type="Pfam" id="PF03807">
    <property type="entry name" value="F420_oxidored"/>
    <property type="match status" value="1"/>
</dbReference>
<keyword evidence="5" id="KW-0813">Transport</keyword>
<dbReference type="SUPFAM" id="SSF51735">
    <property type="entry name" value="NAD(P)-binding Rossmann-fold domains"/>
    <property type="match status" value="1"/>
</dbReference>
<keyword evidence="7" id="KW-0967">Endosome</keyword>
<evidence type="ECO:0000256" key="9">
    <source>
        <dbReference type="ARBA" id="ARBA00023002"/>
    </source>
</evidence>
<feature type="transmembrane region" description="Helical" evidence="14">
    <location>
        <begin position="482"/>
        <end position="505"/>
    </location>
</feature>
<evidence type="ECO:0000256" key="2">
    <source>
        <dbReference type="ARBA" id="ARBA00001974"/>
    </source>
</evidence>
<keyword evidence="5" id="KW-0410">Iron transport</keyword>
<feature type="transmembrane region" description="Helical" evidence="14">
    <location>
        <begin position="265"/>
        <end position="287"/>
    </location>
</feature>
<evidence type="ECO:0000256" key="5">
    <source>
        <dbReference type="ARBA" id="ARBA00022496"/>
    </source>
</evidence>
<evidence type="ECO:0000259" key="16">
    <source>
        <dbReference type="Pfam" id="PF03807"/>
    </source>
</evidence>
<evidence type="ECO:0000256" key="11">
    <source>
        <dbReference type="ARBA" id="ARBA00023136"/>
    </source>
</evidence>
<accession>A0ABR3M5R9</accession>
<keyword evidence="9" id="KW-0560">Oxidoreductase</keyword>
<dbReference type="InterPro" id="IPR036291">
    <property type="entry name" value="NAD(P)-bd_dom_sf"/>
</dbReference>
<evidence type="ECO:0000313" key="17">
    <source>
        <dbReference type="EMBL" id="KAL1259571.1"/>
    </source>
</evidence>
<dbReference type="PANTHER" id="PTHR14239:SF5">
    <property type="entry name" value="METALLOREDUCTASE STEAP4"/>
    <property type="match status" value="1"/>
</dbReference>
<evidence type="ECO:0000256" key="8">
    <source>
        <dbReference type="ARBA" id="ARBA00022989"/>
    </source>
</evidence>
<keyword evidence="5" id="KW-0406">Ion transport</keyword>
<evidence type="ECO:0000256" key="3">
    <source>
        <dbReference type="ARBA" id="ARBA00004337"/>
    </source>
</evidence>
<dbReference type="Gene3D" id="3.40.50.720">
    <property type="entry name" value="NAD(P)-binding Rossmann-like Domain"/>
    <property type="match status" value="1"/>
</dbReference>
<feature type="transmembrane region" description="Helical" evidence="14">
    <location>
        <begin position="312"/>
        <end position="335"/>
    </location>
</feature>
<comment type="similarity">
    <text evidence="4">Belongs to the STEAP family.</text>
</comment>
<comment type="subcellular location">
    <subcellularLocation>
        <location evidence="3">Endosome membrane</location>
        <topology evidence="3">Multi-pass membrane protein</topology>
    </subcellularLocation>
</comment>
<evidence type="ECO:0000256" key="1">
    <source>
        <dbReference type="ARBA" id="ARBA00001970"/>
    </source>
</evidence>
<protein>
    <recommendedName>
        <fullName evidence="19">Metalloreductase STEAP4</fullName>
    </recommendedName>
</protein>
<dbReference type="EMBL" id="JAYMGO010000016">
    <property type="protein sequence ID" value="KAL1259571.1"/>
    <property type="molecule type" value="Genomic_DNA"/>
</dbReference>
<keyword evidence="5" id="KW-0408">Iron</keyword>
<keyword evidence="6 14" id="KW-0812">Transmembrane</keyword>
<evidence type="ECO:0000256" key="6">
    <source>
        <dbReference type="ARBA" id="ARBA00022692"/>
    </source>
</evidence>
<evidence type="ECO:0000256" key="4">
    <source>
        <dbReference type="ARBA" id="ARBA00007729"/>
    </source>
</evidence>
<evidence type="ECO:0000256" key="10">
    <source>
        <dbReference type="ARBA" id="ARBA00023008"/>
    </source>
</evidence>
<dbReference type="Pfam" id="PF01794">
    <property type="entry name" value="Ferric_reduct"/>
    <property type="match status" value="1"/>
</dbReference>
<keyword evidence="18" id="KW-1185">Reference proteome</keyword>
<name>A0ABR3M5R9_9TELE</name>
<dbReference type="InterPro" id="IPR028939">
    <property type="entry name" value="P5C_Rdtase_cat_N"/>
</dbReference>
<feature type="transmembrane region" description="Helical" evidence="14">
    <location>
        <begin position="410"/>
        <end position="428"/>
    </location>
</feature>
<dbReference type="InterPro" id="IPR051267">
    <property type="entry name" value="STEAP_metalloreductase"/>
</dbReference>
<reference evidence="17 18" key="1">
    <citation type="submission" date="2023-09" db="EMBL/GenBank/DDBJ databases">
        <authorList>
            <person name="Wang M."/>
        </authorList>
    </citation>
    <scope>NUCLEOTIDE SEQUENCE [LARGE SCALE GENOMIC DNA]</scope>
    <source>
        <strain evidence="17">GT-2023</strain>
        <tissue evidence="17">Liver</tissue>
    </source>
</reference>
<proteinExistence type="inferred from homology"/>